<dbReference type="PANTHER" id="PTHR25462">
    <property type="entry name" value="BONUS, ISOFORM C-RELATED"/>
    <property type="match status" value="1"/>
</dbReference>
<dbReference type="Proteomes" id="UP000694844">
    <property type="component" value="Chromosome 10"/>
</dbReference>
<protein>
    <submittedName>
        <fullName evidence="11">E3 ubiquitin-protein ligase TRIM33-like</fullName>
    </submittedName>
</protein>
<dbReference type="PROSITE" id="PS51125">
    <property type="entry name" value="NHL"/>
    <property type="match status" value="1"/>
</dbReference>
<evidence type="ECO:0000256" key="1">
    <source>
        <dbReference type="ARBA" id="ARBA00022553"/>
    </source>
</evidence>
<dbReference type="RefSeq" id="XP_022312747.1">
    <property type="nucleotide sequence ID" value="XM_022457039.1"/>
</dbReference>
<dbReference type="Gene3D" id="3.30.40.10">
    <property type="entry name" value="Zinc/RING finger domain, C3HC4 (zinc finger)"/>
    <property type="match status" value="1"/>
</dbReference>
<dbReference type="CDD" id="cd19756">
    <property type="entry name" value="Bbox2"/>
    <property type="match status" value="1"/>
</dbReference>
<evidence type="ECO:0000256" key="6">
    <source>
        <dbReference type="PROSITE-ProRule" id="PRU00024"/>
    </source>
</evidence>
<dbReference type="PROSITE" id="PS50089">
    <property type="entry name" value="ZF_RING_2"/>
    <property type="match status" value="1"/>
</dbReference>
<evidence type="ECO:0000256" key="2">
    <source>
        <dbReference type="ARBA" id="ARBA00022723"/>
    </source>
</evidence>
<dbReference type="InterPro" id="IPR000315">
    <property type="entry name" value="Znf_B-box"/>
</dbReference>
<evidence type="ECO:0000313" key="11">
    <source>
        <dbReference type="RefSeq" id="XP_022312747.1"/>
    </source>
</evidence>
<evidence type="ECO:0000256" key="5">
    <source>
        <dbReference type="ARBA" id="ARBA00022833"/>
    </source>
</evidence>
<feature type="repeat" description="NHL" evidence="7">
    <location>
        <begin position="661"/>
        <end position="704"/>
    </location>
</feature>
<dbReference type="GeneID" id="111117806"/>
<dbReference type="InterPro" id="IPR001258">
    <property type="entry name" value="NHL_repeat"/>
</dbReference>
<reference evidence="11" key="1">
    <citation type="submission" date="2025-08" db="UniProtKB">
        <authorList>
            <consortium name="RefSeq"/>
        </authorList>
    </citation>
    <scope>IDENTIFICATION</scope>
    <source>
        <tissue evidence="11">Whole sample</tissue>
    </source>
</reference>
<keyword evidence="5" id="KW-0862">Zinc</keyword>
<keyword evidence="1" id="KW-0597">Phosphoprotein</keyword>
<dbReference type="InterPro" id="IPR011042">
    <property type="entry name" value="6-blade_b-propeller_TolB-like"/>
</dbReference>
<evidence type="ECO:0000313" key="10">
    <source>
        <dbReference type="Proteomes" id="UP000694844"/>
    </source>
</evidence>
<dbReference type="SUPFAM" id="SSF57850">
    <property type="entry name" value="RING/U-box"/>
    <property type="match status" value="1"/>
</dbReference>
<keyword evidence="4 6" id="KW-0863">Zinc-finger</keyword>
<dbReference type="InterPro" id="IPR001841">
    <property type="entry name" value="Znf_RING"/>
</dbReference>
<organism evidence="10 11">
    <name type="scientific">Crassostrea virginica</name>
    <name type="common">Eastern oyster</name>
    <dbReference type="NCBI Taxonomy" id="6565"/>
    <lineage>
        <taxon>Eukaryota</taxon>
        <taxon>Metazoa</taxon>
        <taxon>Spiralia</taxon>
        <taxon>Lophotrochozoa</taxon>
        <taxon>Mollusca</taxon>
        <taxon>Bivalvia</taxon>
        <taxon>Autobranchia</taxon>
        <taxon>Pteriomorphia</taxon>
        <taxon>Ostreida</taxon>
        <taxon>Ostreoidea</taxon>
        <taxon>Ostreidae</taxon>
        <taxon>Crassostrea</taxon>
    </lineage>
</organism>
<proteinExistence type="predicted"/>
<gene>
    <name evidence="11" type="primary">LOC111117806</name>
</gene>
<dbReference type="PROSITE" id="PS00518">
    <property type="entry name" value="ZF_RING_1"/>
    <property type="match status" value="1"/>
</dbReference>
<dbReference type="Gene3D" id="2.120.10.30">
    <property type="entry name" value="TolB, C-terminal domain"/>
    <property type="match status" value="1"/>
</dbReference>
<dbReference type="Gene3D" id="3.30.160.60">
    <property type="entry name" value="Classic Zinc Finger"/>
    <property type="match status" value="1"/>
</dbReference>
<evidence type="ECO:0000259" key="9">
    <source>
        <dbReference type="PROSITE" id="PS50119"/>
    </source>
</evidence>
<keyword evidence="3" id="KW-0677">Repeat</keyword>
<keyword evidence="2" id="KW-0479">Metal-binding</keyword>
<dbReference type="PROSITE" id="PS50119">
    <property type="entry name" value="ZF_BBOX"/>
    <property type="match status" value="1"/>
</dbReference>
<dbReference type="Pfam" id="PF13445">
    <property type="entry name" value="zf-RING_UBOX"/>
    <property type="match status" value="1"/>
</dbReference>
<evidence type="ECO:0000256" key="7">
    <source>
        <dbReference type="PROSITE-ProRule" id="PRU00504"/>
    </source>
</evidence>
<dbReference type="InterPro" id="IPR013083">
    <property type="entry name" value="Znf_RING/FYVE/PHD"/>
</dbReference>
<dbReference type="InterPro" id="IPR027370">
    <property type="entry name" value="Znf-RING_euk"/>
</dbReference>
<dbReference type="InterPro" id="IPR017907">
    <property type="entry name" value="Znf_RING_CS"/>
</dbReference>
<evidence type="ECO:0000256" key="4">
    <source>
        <dbReference type="ARBA" id="ARBA00022771"/>
    </source>
</evidence>
<keyword evidence="10" id="KW-1185">Reference proteome</keyword>
<accession>A0A8B8CAG9</accession>
<dbReference type="SUPFAM" id="SSF63829">
    <property type="entry name" value="Calcium-dependent phosphotriesterase"/>
    <property type="match status" value="1"/>
</dbReference>
<dbReference type="CDD" id="cd19757">
    <property type="entry name" value="Bbox1"/>
    <property type="match status" value="1"/>
</dbReference>
<dbReference type="SUPFAM" id="SSF57845">
    <property type="entry name" value="B-box zinc-binding domain"/>
    <property type="match status" value="1"/>
</dbReference>
<name>A0A8B8CAG9_CRAVI</name>
<dbReference type="OrthoDB" id="153872at2759"/>
<dbReference type="SMART" id="SM00184">
    <property type="entry name" value="RING"/>
    <property type="match status" value="1"/>
</dbReference>
<feature type="domain" description="B box-type" evidence="9">
    <location>
        <begin position="96"/>
        <end position="147"/>
    </location>
</feature>
<evidence type="ECO:0000259" key="8">
    <source>
        <dbReference type="PROSITE" id="PS50089"/>
    </source>
</evidence>
<dbReference type="AlphaFoldDB" id="A0A8B8CAG9"/>
<dbReference type="PANTHER" id="PTHR25462:SF296">
    <property type="entry name" value="MEIOTIC P26, ISOFORM F"/>
    <property type="match status" value="1"/>
</dbReference>
<sequence>MAALEEDSLFTCSICLEKFTNPKYLPCLHTFCELCITSFIASAIFDCEVQKKRVCFLCPECRSENYPPSRNITAEEWAKRLPKNYQLQSIADTLAGKQVFCESCRINNEETIATLRCKQCQNNLCEKCYTFIHQRVKGFLLHTIVDLRKSDFHNDLLGGQGLCFDHPDKEIIVYCSDHETVCCTFCLTAKHSDCEKLLSLDEIEQEEVKLYTETLNKETQKMREISKTADHEIRKNIKSLHLEKDKILTSAAKNIQRIKHRLDDAYFQLENSLNSAHGNTTSKLTKSLETLKLFDETLSQATKFATAVIHNGSKKQMFVVLTKLHEMISSQSKNFTDQRNDLKLAQLKWDCVDTIENFADLTNLGNFEYVFQPNDWSTDIDRHINNITKDANPKELVCGELKMKERIPRRILAGLPTETSKPVQAVFTAGQFNRNGVPNTLSPSVTKVREYSVPGVDSALHVSVDKLDRLWVSDKIGNLVHTDLKGNQLAKIHTSGADEGYHTVTLDENLIYTDNRMKVILEITSSRGTNEFKKTGDWTPCSIHSSRFNRDILVGMYKDREAKVTKYSKTGKEIQNIQMDNQGKEMYDYPHYITENINGDICTSDHNKQAVVVVNNSGQYRFFYKNQDSKFIPYGICTDVLGHILVCDRYSETIRLLDQDGGFLSIIISEQQGIKYPRGVCVDAENNLYVGQYCTNTVKVYKYLQ</sequence>
<feature type="domain" description="RING-type" evidence="8">
    <location>
        <begin position="12"/>
        <end position="62"/>
    </location>
</feature>
<dbReference type="KEGG" id="cvn:111117806"/>
<evidence type="ECO:0000256" key="3">
    <source>
        <dbReference type="ARBA" id="ARBA00022737"/>
    </source>
</evidence>
<dbReference type="GO" id="GO:0008270">
    <property type="term" value="F:zinc ion binding"/>
    <property type="evidence" value="ECO:0007669"/>
    <property type="project" value="UniProtKB-KW"/>
</dbReference>
<dbReference type="InterPro" id="IPR047153">
    <property type="entry name" value="TRIM45/56/19-like"/>
</dbReference>
<dbReference type="SMART" id="SM00336">
    <property type="entry name" value="BBOX"/>
    <property type="match status" value="2"/>
</dbReference>